<evidence type="ECO:0000313" key="4">
    <source>
        <dbReference type="Proteomes" id="UP000887023"/>
    </source>
</evidence>
<dbReference type="Pfam" id="PF03795">
    <property type="entry name" value="YCII"/>
    <property type="match status" value="1"/>
</dbReference>
<dbReference type="RefSeq" id="WP_066470786.1">
    <property type="nucleotide sequence ID" value="NZ_CBCRUZ010000017.1"/>
</dbReference>
<reference evidence="3" key="1">
    <citation type="submission" date="2021-07" db="EMBL/GenBank/DDBJ databases">
        <title>Candidatus Kaistella beijingensis sp. nov. isolated from a municipal wastewater treatment plant is involved in sludge foaming.</title>
        <authorList>
            <person name="Song Y."/>
            <person name="Liu S.-J."/>
        </authorList>
    </citation>
    <scope>NUCLEOTIDE SEQUENCE</scope>
    <source>
        <strain evidence="3">DSM 43998</strain>
    </source>
</reference>
<evidence type="ECO:0000256" key="1">
    <source>
        <dbReference type="ARBA" id="ARBA00007689"/>
    </source>
</evidence>
<evidence type="ECO:0000313" key="3">
    <source>
        <dbReference type="EMBL" id="QXQ12602.1"/>
    </source>
</evidence>
<dbReference type="InterPro" id="IPR005545">
    <property type="entry name" value="YCII"/>
</dbReference>
<dbReference type="EMBL" id="CP079105">
    <property type="protein sequence ID" value="QXQ12602.1"/>
    <property type="molecule type" value="Genomic_DNA"/>
</dbReference>
<feature type="domain" description="YCII-related" evidence="2">
    <location>
        <begin position="3"/>
        <end position="85"/>
    </location>
</feature>
<keyword evidence="4" id="KW-1185">Reference proteome</keyword>
<comment type="similarity">
    <text evidence="1">Belongs to the YciI family.</text>
</comment>
<name>A0ABX8S6F9_9ACTN</name>
<dbReference type="Gene3D" id="3.30.70.1060">
    <property type="entry name" value="Dimeric alpha+beta barrel"/>
    <property type="match status" value="1"/>
</dbReference>
<accession>A0ABX8S6F9</accession>
<sequence length="94" mass="10128">MPFFAVHYRYADSTVAGRDEHRPTHRSWLAGLADVGVVRMSGPYADGSGALILVDATDADAVRRTLADDPFAKADLIEAVAVQEWVPVVGPFTT</sequence>
<dbReference type="Proteomes" id="UP000887023">
    <property type="component" value="Chromosome"/>
</dbReference>
<dbReference type="PANTHER" id="PTHR37828:SF1">
    <property type="entry name" value="YCII-RELATED DOMAIN-CONTAINING PROTEIN"/>
    <property type="match status" value="1"/>
</dbReference>
<dbReference type="SUPFAM" id="SSF54909">
    <property type="entry name" value="Dimeric alpha+beta barrel"/>
    <property type="match status" value="1"/>
</dbReference>
<dbReference type="PANTHER" id="PTHR37828">
    <property type="entry name" value="GSR2449 PROTEIN"/>
    <property type="match status" value="1"/>
</dbReference>
<gene>
    <name evidence="3" type="ORF">KV203_11570</name>
</gene>
<protein>
    <recommendedName>
        <fullName evidence="2">YCII-related domain-containing protein</fullName>
    </recommendedName>
</protein>
<evidence type="ECO:0000259" key="2">
    <source>
        <dbReference type="Pfam" id="PF03795"/>
    </source>
</evidence>
<proteinExistence type="inferred from homology"/>
<dbReference type="InterPro" id="IPR011008">
    <property type="entry name" value="Dimeric_a/b-barrel"/>
</dbReference>
<organism evidence="3 4">
    <name type="scientific">Skermania pinensis</name>
    <dbReference type="NCBI Taxonomy" id="39122"/>
    <lineage>
        <taxon>Bacteria</taxon>
        <taxon>Bacillati</taxon>
        <taxon>Actinomycetota</taxon>
        <taxon>Actinomycetes</taxon>
        <taxon>Mycobacteriales</taxon>
        <taxon>Gordoniaceae</taxon>
        <taxon>Skermania</taxon>
    </lineage>
</organism>